<evidence type="ECO:0000313" key="5">
    <source>
        <dbReference type="EMBL" id="SFL31031.1"/>
    </source>
</evidence>
<dbReference type="GO" id="GO:0003677">
    <property type="term" value="F:DNA binding"/>
    <property type="evidence" value="ECO:0007669"/>
    <property type="project" value="UniProtKB-KW"/>
</dbReference>
<dbReference type="PROSITE" id="PS50995">
    <property type="entry name" value="HTH_MARR_2"/>
    <property type="match status" value="1"/>
</dbReference>
<gene>
    <name evidence="5" type="ORF">SAMN04488004_11389</name>
</gene>
<reference evidence="5 6" key="1">
    <citation type="submission" date="2016-10" db="EMBL/GenBank/DDBJ databases">
        <authorList>
            <person name="de Groot N.N."/>
        </authorList>
    </citation>
    <scope>NUCLEOTIDE SEQUENCE [LARGE SCALE GENOMIC DNA]</scope>
    <source>
        <strain evidence="5 6">DSM 16199</strain>
    </source>
</reference>
<dbReference type="STRING" id="195913.SAMN04488004_11389"/>
<dbReference type="InterPro" id="IPR000835">
    <property type="entry name" value="HTH_MarR-typ"/>
</dbReference>
<proteinExistence type="predicted"/>
<dbReference type="AlphaFoldDB" id="A0A1I4GPE2"/>
<dbReference type="Proteomes" id="UP000199550">
    <property type="component" value="Unassembled WGS sequence"/>
</dbReference>
<dbReference type="PANTHER" id="PTHR42756">
    <property type="entry name" value="TRANSCRIPTIONAL REGULATOR, MARR"/>
    <property type="match status" value="1"/>
</dbReference>
<dbReference type="GO" id="GO:0003700">
    <property type="term" value="F:DNA-binding transcription factor activity"/>
    <property type="evidence" value="ECO:0007669"/>
    <property type="project" value="InterPro"/>
</dbReference>
<keyword evidence="2 5" id="KW-0238">DNA-binding</keyword>
<dbReference type="SMART" id="SM00347">
    <property type="entry name" value="HTH_MARR"/>
    <property type="match status" value="1"/>
</dbReference>
<protein>
    <submittedName>
        <fullName evidence="5">DNA-binding transcriptional regulator, MarR family</fullName>
    </submittedName>
</protein>
<evidence type="ECO:0000256" key="3">
    <source>
        <dbReference type="ARBA" id="ARBA00023163"/>
    </source>
</evidence>
<evidence type="ECO:0000313" key="6">
    <source>
        <dbReference type="Proteomes" id="UP000199550"/>
    </source>
</evidence>
<evidence type="ECO:0000256" key="1">
    <source>
        <dbReference type="ARBA" id="ARBA00023015"/>
    </source>
</evidence>
<keyword evidence="1" id="KW-0805">Transcription regulation</keyword>
<evidence type="ECO:0000256" key="2">
    <source>
        <dbReference type="ARBA" id="ARBA00023125"/>
    </source>
</evidence>
<dbReference type="PRINTS" id="PR00598">
    <property type="entry name" value="HTHMARR"/>
</dbReference>
<keyword evidence="6" id="KW-1185">Reference proteome</keyword>
<dbReference type="PROSITE" id="PS01117">
    <property type="entry name" value="HTH_MARR_1"/>
    <property type="match status" value="1"/>
</dbReference>
<organism evidence="5 6">
    <name type="scientific">Loktanella salsilacus</name>
    <dbReference type="NCBI Taxonomy" id="195913"/>
    <lineage>
        <taxon>Bacteria</taxon>
        <taxon>Pseudomonadati</taxon>
        <taxon>Pseudomonadota</taxon>
        <taxon>Alphaproteobacteria</taxon>
        <taxon>Rhodobacterales</taxon>
        <taxon>Roseobacteraceae</taxon>
        <taxon>Loktanella</taxon>
    </lineage>
</organism>
<feature type="domain" description="HTH marR-type" evidence="4">
    <location>
        <begin position="9"/>
        <end position="142"/>
    </location>
</feature>
<dbReference type="PANTHER" id="PTHR42756:SF1">
    <property type="entry name" value="TRANSCRIPTIONAL REPRESSOR OF EMRAB OPERON"/>
    <property type="match status" value="1"/>
</dbReference>
<dbReference type="Pfam" id="PF12802">
    <property type="entry name" value="MarR_2"/>
    <property type="match status" value="1"/>
</dbReference>
<dbReference type="InterPro" id="IPR036388">
    <property type="entry name" value="WH-like_DNA-bd_sf"/>
</dbReference>
<dbReference type="InterPro" id="IPR023187">
    <property type="entry name" value="Tscrpt_reg_MarR-type_CS"/>
</dbReference>
<evidence type="ECO:0000259" key="4">
    <source>
        <dbReference type="PROSITE" id="PS50995"/>
    </source>
</evidence>
<keyword evidence="3" id="KW-0804">Transcription</keyword>
<dbReference type="SUPFAM" id="SSF46785">
    <property type="entry name" value="Winged helix' DNA-binding domain"/>
    <property type="match status" value="1"/>
</dbReference>
<dbReference type="InterPro" id="IPR036390">
    <property type="entry name" value="WH_DNA-bd_sf"/>
</dbReference>
<dbReference type="EMBL" id="FOTF01000013">
    <property type="protein sequence ID" value="SFL31031.1"/>
    <property type="molecule type" value="Genomic_DNA"/>
</dbReference>
<dbReference type="Gene3D" id="1.10.10.10">
    <property type="entry name" value="Winged helix-like DNA-binding domain superfamily/Winged helix DNA-binding domain"/>
    <property type="match status" value="1"/>
</dbReference>
<accession>A0A1I4GPE2</accession>
<dbReference type="RefSeq" id="WP_175499329.1">
    <property type="nucleotide sequence ID" value="NZ_FOTF01000013.1"/>
</dbReference>
<sequence length="149" mass="17131">MQDDTPDLEAFFPYRLAIAAENFSRNLLDVYGREFGLSREEWRLIYLLAREEQITSLELSNRTTLDRVQVSRASQRLEDKGLITRSVAPEDRRLKLYACTDQGRALFQAIFPKVQARTKEVLDRMTPEGRTALNDGLKALSDAMNEHPV</sequence>
<name>A0A1I4GPE2_9RHOB</name>